<dbReference type="PATRIC" id="fig|1441923.3.peg.2630"/>
<name>A0A0M8PJ61_RHORH</name>
<keyword evidence="1 5" id="KW-0436">Ligase</keyword>
<reference evidence="6 7" key="1">
    <citation type="journal article" date="2015" name="Genome Announc.">
        <title>Draft Genome Sequence of Rhodococcus rhodochrous Strain KG-21, a Soil Isolate from Oil Fields of Krishna-Godavari Basin, India.</title>
        <authorList>
            <person name="Dawar C."/>
            <person name="Aggarwal R.K."/>
        </authorList>
    </citation>
    <scope>NUCLEOTIDE SEQUENCE [LARGE SCALE GENOMIC DNA]</scope>
    <source>
        <strain evidence="6 7">KG-21</strain>
    </source>
</reference>
<comment type="function">
    <text evidence="5">ATP-dependent carboxylate-amine ligase which exhibits weak glutamate--cysteine ligase activity.</text>
</comment>
<dbReference type="InterPro" id="IPR006336">
    <property type="entry name" value="GCS2"/>
</dbReference>
<dbReference type="HAMAP" id="MF_01609">
    <property type="entry name" value="Glu_cys_ligase_2"/>
    <property type="match status" value="1"/>
</dbReference>
<protein>
    <recommendedName>
        <fullName evidence="5">Putative glutamate--cysteine ligase 2</fullName>
        <ecNumber evidence="5">6.3.2.2</ecNumber>
    </recommendedName>
    <alternativeName>
        <fullName evidence="5">Gamma-glutamylcysteine synthetase 2</fullName>
        <shortName evidence="5">GCS 2</shortName>
        <shortName evidence="5">Gamma-GCS 2</shortName>
    </alternativeName>
</protein>
<dbReference type="RefSeq" id="WP_054372920.1">
    <property type="nucleotide sequence ID" value="NZ_AZYO01000026.1"/>
</dbReference>
<keyword evidence="2 5" id="KW-0547">Nucleotide-binding</keyword>
<keyword evidence="3 5" id="KW-0067">ATP-binding</keyword>
<evidence type="ECO:0000256" key="5">
    <source>
        <dbReference type="HAMAP-Rule" id="MF_01609"/>
    </source>
</evidence>
<dbReference type="NCBIfam" id="TIGR02050">
    <property type="entry name" value="gshA_cyan_rel"/>
    <property type="match status" value="1"/>
</dbReference>
<dbReference type="PANTHER" id="PTHR36510">
    <property type="entry name" value="GLUTAMATE--CYSTEINE LIGASE 2-RELATED"/>
    <property type="match status" value="1"/>
</dbReference>
<evidence type="ECO:0000313" key="6">
    <source>
        <dbReference type="EMBL" id="KOS56015.1"/>
    </source>
</evidence>
<dbReference type="GO" id="GO:0004357">
    <property type="term" value="F:glutamate-cysteine ligase activity"/>
    <property type="evidence" value="ECO:0007669"/>
    <property type="project" value="UniProtKB-EC"/>
</dbReference>
<dbReference type="InterPro" id="IPR050141">
    <property type="entry name" value="GCL_type2/YbdK_subfam"/>
</dbReference>
<organism evidence="6 7">
    <name type="scientific">Rhodococcus rhodochrous KG-21</name>
    <dbReference type="NCBI Taxonomy" id="1441923"/>
    <lineage>
        <taxon>Bacteria</taxon>
        <taxon>Bacillati</taxon>
        <taxon>Actinomycetota</taxon>
        <taxon>Actinomycetes</taxon>
        <taxon>Mycobacteriales</taxon>
        <taxon>Nocardiaceae</taxon>
        <taxon>Rhodococcus</taxon>
    </lineage>
</organism>
<dbReference type="InterPro" id="IPR011793">
    <property type="entry name" value="YbdK"/>
</dbReference>
<comment type="catalytic activity">
    <reaction evidence="4 5">
        <text>L-cysteine + L-glutamate + ATP = gamma-L-glutamyl-L-cysteine + ADP + phosphate + H(+)</text>
        <dbReference type="Rhea" id="RHEA:13285"/>
        <dbReference type="ChEBI" id="CHEBI:15378"/>
        <dbReference type="ChEBI" id="CHEBI:29985"/>
        <dbReference type="ChEBI" id="CHEBI:30616"/>
        <dbReference type="ChEBI" id="CHEBI:35235"/>
        <dbReference type="ChEBI" id="CHEBI:43474"/>
        <dbReference type="ChEBI" id="CHEBI:58173"/>
        <dbReference type="ChEBI" id="CHEBI:456216"/>
        <dbReference type="EC" id="6.3.2.2"/>
    </reaction>
</comment>
<evidence type="ECO:0000313" key="7">
    <source>
        <dbReference type="Proteomes" id="UP000037712"/>
    </source>
</evidence>
<dbReference type="EC" id="6.3.2.2" evidence="5"/>
<dbReference type="EMBL" id="AZYO01000026">
    <property type="protein sequence ID" value="KOS56015.1"/>
    <property type="molecule type" value="Genomic_DNA"/>
</dbReference>
<evidence type="ECO:0000256" key="3">
    <source>
        <dbReference type="ARBA" id="ARBA00022840"/>
    </source>
</evidence>
<dbReference type="GO" id="GO:0005524">
    <property type="term" value="F:ATP binding"/>
    <property type="evidence" value="ECO:0007669"/>
    <property type="project" value="UniProtKB-KW"/>
</dbReference>
<evidence type="ECO:0000256" key="2">
    <source>
        <dbReference type="ARBA" id="ARBA00022741"/>
    </source>
</evidence>
<proteinExistence type="inferred from homology"/>
<dbReference type="GO" id="GO:0042398">
    <property type="term" value="P:modified amino acid biosynthetic process"/>
    <property type="evidence" value="ECO:0007669"/>
    <property type="project" value="InterPro"/>
</dbReference>
<dbReference type="Gene3D" id="3.30.590.20">
    <property type="match status" value="1"/>
</dbReference>
<evidence type="ECO:0000256" key="4">
    <source>
        <dbReference type="ARBA" id="ARBA00048819"/>
    </source>
</evidence>
<dbReference type="SUPFAM" id="SSF55931">
    <property type="entry name" value="Glutamine synthetase/guanido kinase"/>
    <property type="match status" value="1"/>
</dbReference>
<sequence>MNSETSRPDPGDGVTMGVEEEFLLVDPASGRPTPGFDALYGQLPQVPGVTFVGELHPTQIEAVGGVCRTLDDLRAQLTASRSALDGAALRCGLRIAATGVPERDAGPGTVVATGRQAAIAERYRALVDDYHACGCHVHVGVADRDTAAAVVNHLTPWLPTLVALGANSRRHAGRDTGYASWRIVQQSRFPGFGLPPYLRSAQHAADLVARLVGTGVLLDSRMTFWLARPSVHVPTVEIRAADTAATVDGTVVQAALVRGLVGAALDDLRRGDEAQAVEPDVGAAAVWSAARYGLDGPAVDVRTGARVPARDLLARLLDRVAPVLRTHGDLDVVRNLPDRPRPVTPRVPTA</sequence>
<dbReference type="InterPro" id="IPR014746">
    <property type="entry name" value="Gln_synth/guanido_kin_cat_dom"/>
</dbReference>
<evidence type="ECO:0000256" key="1">
    <source>
        <dbReference type="ARBA" id="ARBA00022598"/>
    </source>
</evidence>
<dbReference type="PANTHER" id="PTHR36510:SF1">
    <property type="entry name" value="GLUTAMATE--CYSTEINE LIGASE 2-RELATED"/>
    <property type="match status" value="1"/>
</dbReference>
<dbReference type="AlphaFoldDB" id="A0A0M8PJ61"/>
<comment type="caution">
    <text evidence="6">The sequence shown here is derived from an EMBL/GenBank/DDBJ whole genome shotgun (WGS) entry which is preliminary data.</text>
</comment>
<comment type="similarity">
    <text evidence="5">Belongs to the glutamate--cysteine ligase type 2 family. YbdK subfamily.</text>
</comment>
<gene>
    <name evidence="6" type="ORF">Z051_11950</name>
</gene>
<dbReference type="Pfam" id="PF04107">
    <property type="entry name" value="GCS2"/>
    <property type="match status" value="1"/>
</dbReference>
<dbReference type="Proteomes" id="UP000037712">
    <property type="component" value="Unassembled WGS sequence"/>
</dbReference>
<reference evidence="7" key="2">
    <citation type="submission" date="2015-01" db="EMBL/GenBank/DDBJ databases">
        <title>Draft genome sequence of potential hydrocarbon metabolising strain of Rhodococcus rhodochrous.</title>
        <authorList>
            <person name="Aggarwal R.K."/>
            <person name="Dawar C."/>
        </authorList>
    </citation>
    <scope>NUCLEOTIDE SEQUENCE [LARGE SCALE GENOMIC DNA]</scope>
    <source>
        <strain evidence="7">KG-21</strain>
    </source>
</reference>
<accession>A0A0M8PJ61</accession>